<dbReference type="SUPFAM" id="SSF53649">
    <property type="entry name" value="Alkaline phosphatase-like"/>
    <property type="match status" value="1"/>
</dbReference>
<dbReference type="Gene3D" id="3.40.720.10">
    <property type="entry name" value="Alkaline Phosphatase, subunit A"/>
    <property type="match status" value="1"/>
</dbReference>
<sequence length="368" mass="38128">MWQFVDRPELERRCRLPGGLGVAPSGEQSLARVPGLLAEGEWDSAVVLAFDGLGYDHAAATLAPDRLTALTTTFPSTSVTAWPTVLTGAGAEEHGLVGVRFRAGGELADCFAEGPAPGTVGETVFERLSARGVRCLVNPGEMATWPAWWRSAVTGGAIALPPYADWEKIRYEPAAIAEAAAAEVTAGLARRGPGRSLVWSWINVDDCVHRTGPSAELDAALREIGTLARRLADQGHTVLALSDHGAVPSRCPPALAEGFAAVTGPGTCALPPGGAGRVRWAYPKPGRADEVAGRLAELLGDDGLVTTPDGLAGLGLLALEGSVRHALGEVVCLAVGPSFPVPEPGVAWEHGSVSVGEMIVPLAVWEAS</sequence>
<dbReference type="RefSeq" id="WP_204068017.1">
    <property type="nucleotide sequence ID" value="NZ_BOOJ01000058.1"/>
</dbReference>
<dbReference type="Pfam" id="PF01663">
    <property type="entry name" value="Phosphodiest"/>
    <property type="match status" value="1"/>
</dbReference>
<proteinExistence type="predicted"/>
<evidence type="ECO:0000313" key="2">
    <source>
        <dbReference type="Proteomes" id="UP000619788"/>
    </source>
</evidence>
<comment type="caution">
    <text evidence="1">The sequence shown here is derived from an EMBL/GenBank/DDBJ whole genome shotgun (WGS) entry which is preliminary data.</text>
</comment>
<dbReference type="Proteomes" id="UP000619788">
    <property type="component" value="Unassembled WGS sequence"/>
</dbReference>
<evidence type="ECO:0000313" key="1">
    <source>
        <dbReference type="EMBL" id="GIH95943.1"/>
    </source>
</evidence>
<keyword evidence="2" id="KW-1185">Reference proteome</keyword>
<protein>
    <submittedName>
        <fullName evidence="1">Phosphodiesterase</fullName>
    </submittedName>
</protein>
<gene>
    <name evidence="1" type="ORF">Psi01_65730</name>
</gene>
<dbReference type="InterPro" id="IPR017850">
    <property type="entry name" value="Alkaline_phosphatase_core_sf"/>
</dbReference>
<organism evidence="1 2">
    <name type="scientific">Planobispora siamensis</name>
    <dbReference type="NCBI Taxonomy" id="936338"/>
    <lineage>
        <taxon>Bacteria</taxon>
        <taxon>Bacillati</taxon>
        <taxon>Actinomycetota</taxon>
        <taxon>Actinomycetes</taxon>
        <taxon>Streptosporangiales</taxon>
        <taxon>Streptosporangiaceae</taxon>
        <taxon>Planobispora</taxon>
    </lineage>
</organism>
<dbReference type="InterPro" id="IPR002591">
    <property type="entry name" value="Phosphodiest/P_Trfase"/>
</dbReference>
<dbReference type="EMBL" id="BOOJ01000058">
    <property type="protein sequence ID" value="GIH95943.1"/>
    <property type="molecule type" value="Genomic_DNA"/>
</dbReference>
<accession>A0A8J3WNE2</accession>
<dbReference type="AlphaFoldDB" id="A0A8J3WNE2"/>
<name>A0A8J3WNE2_9ACTN</name>
<reference evidence="1 2" key="1">
    <citation type="submission" date="2021-01" db="EMBL/GenBank/DDBJ databases">
        <title>Whole genome shotgun sequence of Planobispora siamensis NBRC 107568.</title>
        <authorList>
            <person name="Komaki H."/>
            <person name="Tamura T."/>
        </authorList>
    </citation>
    <scope>NUCLEOTIDE SEQUENCE [LARGE SCALE GENOMIC DNA]</scope>
    <source>
        <strain evidence="1 2">NBRC 107568</strain>
    </source>
</reference>